<sequence length="399" mass="45664">LHLNTTALRNGSLHLSYGSFNYPFFFPRDSGSKKPIGFLTDVWKIFMEDLEYHQYPYAEHSSSVCDGILLPVQEGLTITTAGAYTPTAMRNRLFRQSTATYYTAFNFYEADRSSEQQSTEIAHFLSSILHFLVESIREINDDIGVQRHPIVDVLRFLSHIVLVIGVTLTVYYHAAGFRGNTVLYSNAVQTTFSDLVKGLHDGSRQLMTKSATTFTSDELFALVGNRTNQSDIAEPDQTQLLQKLCDNHALVSMIEQNAVYSMSLVKKPCELSKISIPQPWPYLENFDVEILQTYMLSWNDSSRMSVESVDQVLLRIFPQDMIENFWTNRYLSSLKDKPSIKPSTPDIDDNFVPMSLVRLQLLFYFTGPGWFLSIIIFLMEISPRFTRSIMLCLHYPKLL</sequence>
<reference evidence="2" key="1">
    <citation type="submission" date="2023-10" db="EMBL/GenBank/DDBJ databases">
        <title>Genome assembly of Pristionchus species.</title>
        <authorList>
            <person name="Yoshida K."/>
            <person name="Sommer R.J."/>
        </authorList>
    </citation>
    <scope>NUCLEOTIDE SEQUENCE</scope>
    <source>
        <strain evidence="2">RS0144</strain>
    </source>
</reference>
<evidence type="ECO:0000256" key="1">
    <source>
        <dbReference type="SAM" id="Phobius"/>
    </source>
</evidence>
<gene>
    <name evidence="2" type="ORF">PENTCL1PPCAC_11925</name>
</gene>
<keyword evidence="1" id="KW-0472">Membrane</keyword>
<dbReference type="EMBL" id="BTSX01000003">
    <property type="protein sequence ID" value="GMS89750.1"/>
    <property type="molecule type" value="Genomic_DNA"/>
</dbReference>
<dbReference type="PANTHER" id="PTHR47533">
    <property type="entry name" value="PROTEIN CBG21859"/>
    <property type="match status" value="1"/>
</dbReference>
<feature type="non-terminal residue" evidence="2">
    <location>
        <position position="1"/>
    </location>
</feature>
<keyword evidence="1" id="KW-0812">Transmembrane</keyword>
<dbReference type="PANTHER" id="PTHR47533:SF4">
    <property type="entry name" value="AB HYDROLASE-1 DOMAIN-CONTAINING PROTEIN"/>
    <property type="match status" value="1"/>
</dbReference>
<evidence type="ECO:0000313" key="3">
    <source>
        <dbReference type="Proteomes" id="UP001432027"/>
    </source>
</evidence>
<comment type="caution">
    <text evidence="2">The sequence shown here is derived from an EMBL/GenBank/DDBJ whole genome shotgun (WGS) entry which is preliminary data.</text>
</comment>
<organism evidence="2 3">
    <name type="scientific">Pristionchus entomophagus</name>
    <dbReference type="NCBI Taxonomy" id="358040"/>
    <lineage>
        <taxon>Eukaryota</taxon>
        <taxon>Metazoa</taxon>
        <taxon>Ecdysozoa</taxon>
        <taxon>Nematoda</taxon>
        <taxon>Chromadorea</taxon>
        <taxon>Rhabditida</taxon>
        <taxon>Rhabditina</taxon>
        <taxon>Diplogasteromorpha</taxon>
        <taxon>Diplogasteroidea</taxon>
        <taxon>Neodiplogasteridae</taxon>
        <taxon>Pristionchus</taxon>
    </lineage>
</organism>
<protein>
    <submittedName>
        <fullName evidence="2">Uncharacterized protein</fullName>
    </submittedName>
</protein>
<feature type="transmembrane region" description="Helical" evidence="1">
    <location>
        <begin position="361"/>
        <end position="381"/>
    </location>
</feature>
<feature type="non-terminal residue" evidence="2">
    <location>
        <position position="399"/>
    </location>
</feature>
<dbReference type="Proteomes" id="UP001432027">
    <property type="component" value="Unassembled WGS sequence"/>
</dbReference>
<keyword evidence="1" id="KW-1133">Transmembrane helix</keyword>
<evidence type="ECO:0000313" key="2">
    <source>
        <dbReference type="EMBL" id="GMS89750.1"/>
    </source>
</evidence>
<name>A0AAV5T2Q1_9BILA</name>
<proteinExistence type="predicted"/>
<accession>A0AAV5T2Q1</accession>
<keyword evidence="3" id="KW-1185">Reference proteome</keyword>
<dbReference type="AlphaFoldDB" id="A0AAV5T2Q1"/>